<name>A0A0B7F652_THACB</name>
<accession>A0A0B7F652</accession>
<dbReference type="AlphaFoldDB" id="A0A0B7F652"/>
<keyword evidence="3" id="KW-1185">Reference proteome</keyword>
<organism evidence="2 3">
    <name type="scientific">Thanatephorus cucumeris (strain AG1-IB / isolate 7/3/14)</name>
    <name type="common">Lettuce bottom rot fungus</name>
    <name type="synonym">Rhizoctonia solani</name>
    <dbReference type="NCBI Taxonomy" id="1108050"/>
    <lineage>
        <taxon>Eukaryota</taxon>
        <taxon>Fungi</taxon>
        <taxon>Dikarya</taxon>
        <taxon>Basidiomycota</taxon>
        <taxon>Agaricomycotina</taxon>
        <taxon>Agaricomycetes</taxon>
        <taxon>Cantharellales</taxon>
        <taxon>Ceratobasidiaceae</taxon>
        <taxon>Rhizoctonia</taxon>
        <taxon>Rhizoctonia solani AG-1</taxon>
    </lineage>
</organism>
<evidence type="ECO:0000313" key="3">
    <source>
        <dbReference type="Proteomes" id="UP000059188"/>
    </source>
</evidence>
<reference evidence="2 3" key="1">
    <citation type="submission" date="2014-11" db="EMBL/GenBank/DDBJ databases">
        <authorList>
            <person name="Wibberg Daniel"/>
        </authorList>
    </citation>
    <scope>NUCLEOTIDE SEQUENCE [LARGE SCALE GENOMIC DNA]</scope>
    <source>
        <strain evidence="2">Rhizoctonia solani AG1-IB 7/3/14</strain>
    </source>
</reference>
<feature type="region of interest" description="Disordered" evidence="1">
    <location>
        <begin position="1"/>
        <end position="71"/>
    </location>
</feature>
<sequence length="152" mass="16155">MNGQQRPPLEPMGSSSSTSSSSAPSMSALPTPDQVKSPFNTSPSGRVSFVFPQTNRSPSRAAPKANEPPALVELPSADIIPYSVSEPAPGRSAKVVAGPNRLRLVTDDALDSILGPSTRLGHSIYEQNQNSIQAWVETSKRTSREANPKSEE</sequence>
<dbReference type="OrthoDB" id="3262515at2759"/>
<proteinExistence type="predicted"/>
<dbReference type="Proteomes" id="UP000059188">
    <property type="component" value="Unassembled WGS sequence"/>
</dbReference>
<dbReference type="EMBL" id="LN679112">
    <property type="protein sequence ID" value="CEL53541.1"/>
    <property type="molecule type" value="Genomic_DNA"/>
</dbReference>
<gene>
    <name evidence="2" type="ORF">RSOLAG1IB_06396</name>
</gene>
<feature type="compositionally biased region" description="Low complexity" evidence="1">
    <location>
        <begin position="11"/>
        <end position="32"/>
    </location>
</feature>
<evidence type="ECO:0000313" key="2">
    <source>
        <dbReference type="EMBL" id="CEL53541.1"/>
    </source>
</evidence>
<protein>
    <submittedName>
        <fullName evidence="2">Uncharacterized protein</fullName>
    </submittedName>
</protein>
<evidence type="ECO:0000256" key="1">
    <source>
        <dbReference type="SAM" id="MobiDB-lite"/>
    </source>
</evidence>
<feature type="compositionally biased region" description="Polar residues" evidence="1">
    <location>
        <begin position="37"/>
        <end position="58"/>
    </location>
</feature>